<dbReference type="GO" id="GO:0003755">
    <property type="term" value="F:peptidyl-prolyl cis-trans isomerase activity"/>
    <property type="evidence" value="ECO:0007669"/>
    <property type="project" value="InterPro"/>
</dbReference>
<dbReference type="AlphaFoldDB" id="A0A6J6LJG1"/>
<dbReference type="SUPFAM" id="SSF50891">
    <property type="entry name" value="Cyclophilin-like"/>
    <property type="match status" value="1"/>
</dbReference>
<sequence>MKNRFVNLSIVCAVLASIYISPVAAGAERPVSVAGCAKVVSKAHTPLKVKEPMKASKSLPATMKIVTNCGPIAISLLNKQAPLTVTKMTALARAKYFNNSLCHRLTTDGIFVLQCGDPLATGLGSPTGWKGYKDENLPADRDKNYPAGTVAMANSGPGTNGSQFFLVYKDTKLPPNYTIWGTITTGLDLLIKLYEVGAYEINSSDGKAYYASDGHPIQNIEIRSITLR</sequence>
<evidence type="ECO:0000313" key="3">
    <source>
        <dbReference type="EMBL" id="CAB4660684.1"/>
    </source>
</evidence>
<proteinExistence type="predicted"/>
<evidence type="ECO:0000313" key="4">
    <source>
        <dbReference type="EMBL" id="CAB4748249.1"/>
    </source>
</evidence>
<dbReference type="InterPro" id="IPR044666">
    <property type="entry name" value="Cyclophilin_A-like"/>
</dbReference>
<evidence type="ECO:0000259" key="1">
    <source>
        <dbReference type="PROSITE" id="PS50072"/>
    </source>
</evidence>
<dbReference type="EMBL" id="CAEZUG010000069">
    <property type="protein sequence ID" value="CAB4598706.1"/>
    <property type="molecule type" value="Genomic_DNA"/>
</dbReference>
<dbReference type="PROSITE" id="PS50072">
    <property type="entry name" value="CSA_PPIASE_2"/>
    <property type="match status" value="1"/>
</dbReference>
<dbReference type="CDD" id="cd00317">
    <property type="entry name" value="cyclophilin"/>
    <property type="match status" value="1"/>
</dbReference>
<dbReference type="InterPro" id="IPR002130">
    <property type="entry name" value="Cyclophilin-type_PPIase_dom"/>
</dbReference>
<reference evidence="3" key="1">
    <citation type="submission" date="2020-05" db="EMBL/GenBank/DDBJ databases">
        <authorList>
            <person name="Chiriac C."/>
            <person name="Salcher M."/>
            <person name="Ghai R."/>
            <person name="Kavagutti S V."/>
        </authorList>
    </citation>
    <scope>NUCLEOTIDE SEQUENCE</scope>
</reference>
<dbReference type="PANTHER" id="PTHR45625">
    <property type="entry name" value="PEPTIDYL-PROLYL CIS-TRANS ISOMERASE-RELATED"/>
    <property type="match status" value="1"/>
</dbReference>
<dbReference type="EMBL" id="CAEZWQ010000045">
    <property type="protein sequence ID" value="CAB4660684.1"/>
    <property type="molecule type" value="Genomic_DNA"/>
</dbReference>
<dbReference type="Pfam" id="PF00160">
    <property type="entry name" value="Pro_isomerase"/>
    <property type="match status" value="1"/>
</dbReference>
<accession>A0A6J6LJG1</accession>
<feature type="domain" description="PPIase cyclophilin-type" evidence="1">
    <location>
        <begin position="70"/>
        <end position="227"/>
    </location>
</feature>
<dbReference type="EMBL" id="CAEZZB010000080">
    <property type="protein sequence ID" value="CAB4748249.1"/>
    <property type="molecule type" value="Genomic_DNA"/>
</dbReference>
<gene>
    <name evidence="2" type="ORF">UFOPK1795_01039</name>
    <name evidence="3" type="ORF">UFOPK2275_00515</name>
    <name evidence="4" type="ORF">UFOPK2816_00703</name>
</gene>
<protein>
    <submittedName>
        <fullName evidence="3">Unannotated protein</fullName>
    </submittedName>
</protein>
<organism evidence="3">
    <name type="scientific">freshwater metagenome</name>
    <dbReference type="NCBI Taxonomy" id="449393"/>
    <lineage>
        <taxon>unclassified sequences</taxon>
        <taxon>metagenomes</taxon>
        <taxon>ecological metagenomes</taxon>
    </lineage>
</organism>
<dbReference type="Gene3D" id="2.40.100.10">
    <property type="entry name" value="Cyclophilin-like"/>
    <property type="match status" value="1"/>
</dbReference>
<evidence type="ECO:0000313" key="2">
    <source>
        <dbReference type="EMBL" id="CAB4598706.1"/>
    </source>
</evidence>
<dbReference type="PRINTS" id="PR00153">
    <property type="entry name" value="CSAPPISMRASE"/>
</dbReference>
<dbReference type="PANTHER" id="PTHR45625:SF3">
    <property type="entry name" value="PEPTIDYL-PROLYL CIS-TRANS ISOMERASE B-RELATED"/>
    <property type="match status" value="1"/>
</dbReference>
<name>A0A6J6LJG1_9ZZZZ</name>
<dbReference type="InterPro" id="IPR029000">
    <property type="entry name" value="Cyclophilin-like_dom_sf"/>
</dbReference>